<dbReference type="AlphaFoldDB" id="A7SJA0"/>
<keyword evidence="8 12" id="KW-0472">Membrane</keyword>
<dbReference type="GO" id="GO:0005886">
    <property type="term" value="C:plasma membrane"/>
    <property type="evidence" value="ECO:0000318"/>
    <property type="project" value="GO_Central"/>
</dbReference>
<dbReference type="EMBL" id="DS469675">
    <property type="protein sequence ID" value="EDO36237.1"/>
    <property type="molecule type" value="Genomic_DNA"/>
</dbReference>
<dbReference type="HOGENOM" id="CLU_702669_0_0_1"/>
<keyword evidence="4 12" id="KW-0812">Transmembrane</keyword>
<evidence type="ECO:0000256" key="6">
    <source>
        <dbReference type="ARBA" id="ARBA00022989"/>
    </source>
</evidence>
<dbReference type="PhylomeDB" id="A7SJA0"/>
<feature type="transmembrane region" description="Helical" evidence="12">
    <location>
        <begin position="322"/>
        <end position="347"/>
    </location>
</feature>
<keyword evidence="2" id="KW-1003">Cell membrane</keyword>
<dbReference type="PANTHER" id="PTHR24372:SF77">
    <property type="entry name" value="G-PROTEIN COUPLED RECEPTORS FAMILY 1 PROFILE DOMAIN-CONTAINING PROTEIN"/>
    <property type="match status" value="1"/>
</dbReference>
<comment type="subcellular location">
    <subcellularLocation>
        <location evidence="1">Cell membrane</location>
        <topology evidence="1">Multi-pass membrane protein</topology>
    </subcellularLocation>
</comment>
<dbReference type="SUPFAM" id="SSF81321">
    <property type="entry name" value="Family A G protein-coupled receptor-like"/>
    <property type="match status" value="1"/>
</dbReference>
<dbReference type="SUPFAM" id="SSF52058">
    <property type="entry name" value="L domain-like"/>
    <property type="match status" value="1"/>
</dbReference>
<dbReference type="PANTHER" id="PTHR24372">
    <property type="entry name" value="GLYCOPROTEIN HORMONE RECEPTOR"/>
    <property type="match status" value="1"/>
</dbReference>
<keyword evidence="9" id="KW-0675">Receptor</keyword>
<evidence type="ECO:0000313" key="15">
    <source>
        <dbReference type="EMBL" id="EDO36237.1"/>
    </source>
</evidence>
<feature type="transmembrane region" description="Helical" evidence="12">
    <location>
        <begin position="286"/>
        <end position="310"/>
    </location>
</feature>
<dbReference type="Proteomes" id="UP000001593">
    <property type="component" value="Unassembled WGS sequence"/>
</dbReference>
<dbReference type="PROSITE" id="PS50262">
    <property type="entry name" value="G_PROTEIN_RECEP_F1_2"/>
    <property type="match status" value="1"/>
</dbReference>
<sequence>MTFISDHLPASMTSLLLRLALVASSGILSASITCSGTCVFSAQETNVVALCYRSASLDEIKKDISSTENITELTVASSNISTITGGVFAGFTALRNLSLTFNNIHTIRARGFAGLNKLEYLNMSGNRISTWEIDRDTELRLLVVLDISGNKALSNTLPPFILTLPSLRTVHGVTLNDNCQSCTLKPQFRMSVVTVRRLIVAAWGMGTTVALFPLVGIGTYAGNTFCVPIDPSRENPYTFHFSTSLTLFAIILYLTTIPLYIKIFLFVRSNQLQRGVRKEGALAKKIAILVLSNMVFFFLPVFFAALLLLAPKMFEDFSMINMSLLTATVPTILTSINAMCNPLLYAFRHGHFIRALKICLGCTHSLDTFREHSSSFGSTSQKMEARKQTNCSG</sequence>
<evidence type="ECO:0000256" key="7">
    <source>
        <dbReference type="ARBA" id="ARBA00023040"/>
    </source>
</evidence>
<gene>
    <name evidence="15" type="ORF">NEMVEDRAFT_v1g213136</name>
</gene>
<reference evidence="15 16" key="1">
    <citation type="journal article" date="2007" name="Science">
        <title>Sea anemone genome reveals ancestral eumetazoan gene repertoire and genomic organization.</title>
        <authorList>
            <person name="Putnam N.H."/>
            <person name="Srivastava M."/>
            <person name="Hellsten U."/>
            <person name="Dirks B."/>
            <person name="Chapman J."/>
            <person name="Salamov A."/>
            <person name="Terry A."/>
            <person name="Shapiro H."/>
            <person name="Lindquist E."/>
            <person name="Kapitonov V.V."/>
            <person name="Jurka J."/>
            <person name="Genikhovich G."/>
            <person name="Grigoriev I.V."/>
            <person name="Lucas S.M."/>
            <person name="Steele R.E."/>
            <person name="Finnerty J.R."/>
            <person name="Technau U."/>
            <person name="Martindale M.Q."/>
            <person name="Rokhsar D.S."/>
        </authorList>
    </citation>
    <scope>NUCLEOTIDE SEQUENCE [LARGE SCALE GENOMIC DNA]</scope>
    <source>
        <strain evidence="16">CH2 X CH6</strain>
    </source>
</reference>
<dbReference type="GO" id="GO:0009755">
    <property type="term" value="P:hormone-mediated signaling pathway"/>
    <property type="evidence" value="ECO:0000318"/>
    <property type="project" value="GO_Central"/>
</dbReference>
<keyword evidence="16" id="KW-1185">Reference proteome</keyword>
<dbReference type="InterPro" id="IPR001611">
    <property type="entry name" value="Leu-rich_rpt"/>
</dbReference>
<name>A7SJA0_NEMVE</name>
<keyword evidence="3" id="KW-0433">Leucine-rich repeat</keyword>
<feature type="region of interest" description="Disordered" evidence="11">
    <location>
        <begin position="373"/>
        <end position="393"/>
    </location>
</feature>
<feature type="domain" description="G-protein coupled receptors family 1 profile" evidence="14">
    <location>
        <begin position="198"/>
        <end position="345"/>
    </location>
</feature>
<keyword evidence="7" id="KW-0297">G-protein coupled receptor</keyword>
<dbReference type="GO" id="GO:0008528">
    <property type="term" value="F:G protein-coupled peptide receptor activity"/>
    <property type="evidence" value="ECO:0000318"/>
    <property type="project" value="GO_Central"/>
</dbReference>
<accession>A7SJA0</accession>
<evidence type="ECO:0000256" key="1">
    <source>
        <dbReference type="ARBA" id="ARBA00004651"/>
    </source>
</evidence>
<keyword evidence="5" id="KW-0677">Repeat</keyword>
<dbReference type="InterPro" id="IPR032675">
    <property type="entry name" value="LRR_dom_sf"/>
</dbReference>
<evidence type="ECO:0000256" key="13">
    <source>
        <dbReference type="SAM" id="SignalP"/>
    </source>
</evidence>
<dbReference type="GO" id="GO:0007189">
    <property type="term" value="P:adenylate cyclase-activating G protein-coupled receptor signaling pathway"/>
    <property type="evidence" value="ECO:0000318"/>
    <property type="project" value="GO_Central"/>
</dbReference>
<proteinExistence type="predicted"/>
<feature type="transmembrane region" description="Helical" evidence="12">
    <location>
        <begin position="198"/>
        <end position="221"/>
    </location>
</feature>
<evidence type="ECO:0000259" key="14">
    <source>
        <dbReference type="PROSITE" id="PS50262"/>
    </source>
</evidence>
<evidence type="ECO:0000256" key="11">
    <source>
        <dbReference type="SAM" id="MobiDB-lite"/>
    </source>
</evidence>
<evidence type="ECO:0000256" key="2">
    <source>
        <dbReference type="ARBA" id="ARBA00022475"/>
    </source>
</evidence>
<evidence type="ECO:0000256" key="10">
    <source>
        <dbReference type="ARBA" id="ARBA00023224"/>
    </source>
</evidence>
<keyword evidence="6 12" id="KW-1133">Transmembrane helix</keyword>
<evidence type="ECO:0000256" key="5">
    <source>
        <dbReference type="ARBA" id="ARBA00022737"/>
    </source>
</evidence>
<dbReference type="InterPro" id="IPR000276">
    <property type="entry name" value="GPCR_Rhodpsn"/>
</dbReference>
<evidence type="ECO:0000256" key="3">
    <source>
        <dbReference type="ARBA" id="ARBA00022614"/>
    </source>
</evidence>
<keyword evidence="10" id="KW-0807">Transducer</keyword>
<evidence type="ECO:0000256" key="8">
    <source>
        <dbReference type="ARBA" id="ARBA00023136"/>
    </source>
</evidence>
<dbReference type="Pfam" id="PF00001">
    <property type="entry name" value="7tm_1"/>
    <property type="match status" value="1"/>
</dbReference>
<dbReference type="InterPro" id="IPR017452">
    <property type="entry name" value="GPCR_Rhodpsn_7TM"/>
</dbReference>
<dbReference type="Gene3D" id="3.80.10.10">
    <property type="entry name" value="Ribonuclease Inhibitor"/>
    <property type="match status" value="1"/>
</dbReference>
<dbReference type="Gene3D" id="1.20.1070.10">
    <property type="entry name" value="Rhodopsin 7-helix transmembrane proteins"/>
    <property type="match status" value="1"/>
</dbReference>
<evidence type="ECO:0000256" key="12">
    <source>
        <dbReference type="SAM" id="Phobius"/>
    </source>
</evidence>
<organism evidence="15 16">
    <name type="scientific">Nematostella vectensis</name>
    <name type="common">Starlet sea anemone</name>
    <dbReference type="NCBI Taxonomy" id="45351"/>
    <lineage>
        <taxon>Eukaryota</taxon>
        <taxon>Metazoa</taxon>
        <taxon>Cnidaria</taxon>
        <taxon>Anthozoa</taxon>
        <taxon>Hexacorallia</taxon>
        <taxon>Actiniaria</taxon>
        <taxon>Edwardsiidae</taxon>
        <taxon>Nematostella</taxon>
    </lineage>
</organism>
<feature type="transmembrane region" description="Helical" evidence="12">
    <location>
        <begin position="241"/>
        <end position="265"/>
    </location>
</feature>
<keyword evidence="13" id="KW-0732">Signal</keyword>
<protein>
    <recommendedName>
        <fullName evidence="14">G-protein coupled receptors family 1 profile domain-containing protein</fullName>
    </recommendedName>
</protein>
<feature type="signal peptide" evidence="13">
    <location>
        <begin position="1"/>
        <end position="24"/>
    </location>
</feature>
<evidence type="ECO:0000256" key="9">
    <source>
        <dbReference type="ARBA" id="ARBA00023170"/>
    </source>
</evidence>
<feature type="compositionally biased region" description="Polar residues" evidence="11">
    <location>
        <begin position="374"/>
        <end position="393"/>
    </location>
</feature>
<dbReference type="InParanoid" id="A7SJA0"/>
<feature type="chain" id="PRO_5002712105" description="G-protein coupled receptors family 1 profile domain-containing protein" evidence="13">
    <location>
        <begin position="25"/>
        <end position="393"/>
    </location>
</feature>
<dbReference type="Pfam" id="PF13855">
    <property type="entry name" value="LRR_8"/>
    <property type="match status" value="1"/>
</dbReference>
<evidence type="ECO:0000256" key="4">
    <source>
        <dbReference type="ARBA" id="ARBA00022692"/>
    </source>
</evidence>
<dbReference type="FunFam" id="3.80.10.10:FF:002329">
    <property type="entry name" value="Predicted protein"/>
    <property type="match status" value="1"/>
</dbReference>
<evidence type="ECO:0000313" key="16">
    <source>
        <dbReference type="Proteomes" id="UP000001593"/>
    </source>
</evidence>
<dbReference type="eggNOG" id="KOG2087">
    <property type="taxonomic scope" value="Eukaryota"/>
</dbReference>